<dbReference type="NCBIfam" id="TIGR01549">
    <property type="entry name" value="HAD-SF-IA-v1"/>
    <property type="match status" value="1"/>
</dbReference>
<organism evidence="1 2">
    <name type="scientific">Actinoallomurus iriomotensis</name>
    <dbReference type="NCBI Taxonomy" id="478107"/>
    <lineage>
        <taxon>Bacteria</taxon>
        <taxon>Bacillati</taxon>
        <taxon>Actinomycetota</taxon>
        <taxon>Actinomycetes</taxon>
        <taxon>Streptosporangiales</taxon>
        <taxon>Thermomonosporaceae</taxon>
        <taxon>Actinoallomurus</taxon>
    </lineage>
</organism>
<dbReference type="Gene3D" id="1.10.150.240">
    <property type="entry name" value="Putative phosphatase, domain 2"/>
    <property type="match status" value="1"/>
</dbReference>
<dbReference type="Pfam" id="PF00702">
    <property type="entry name" value="Hydrolase"/>
    <property type="match status" value="1"/>
</dbReference>
<dbReference type="NCBIfam" id="TIGR01509">
    <property type="entry name" value="HAD-SF-IA-v3"/>
    <property type="match status" value="1"/>
</dbReference>
<dbReference type="SUPFAM" id="SSF56784">
    <property type="entry name" value="HAD-like"/>
    <property type="match status" value="1"/>
</dbReference>
<accession>A0A9W6S617</accession>
<dbReference type="PANTHER" id="PTHR47829:SF1">
    <property type="entry name" value="HAD FAMILY PHOSPHATASE"/>
    <property type="match status" value="1"/>
</dbReference>
<reference evidence="1" key="1">
    <citation type="submission" date="2023-03" db="EMBL/GenBank/DDBJ databases">
        <title>Actinoallomurus iriomotensis NBRC 103684.</title>
        <authorList>
            <person name="Ichikawa N."/>
            <person name="Sato H."/>
            <person name="Tonouchi N."/>
        </authorList>
    </citation>
    <scope>NUCLEOTIDE SEQUENCE</scope>
    <source>
        <strain evidence="1">NBRC 103684</strain>
    </source>
</reference>
<dbReference type="SFLD" id="SFLDG01129">
    <property type="entry name" value="C1.5:_HAD__Beta-PGM__Phosphata"/>
    <property type="match status" value="1"/>
</dbReference>
<dbReference type="InterPro" id="IPR052898">
    <property type="entry name" value="ACAD10-like"/>
</dbReference>
<evidence type="ECO:0008006" key="3">
    <source>
        <dbReference type="Google" id="ProtNLM"/>
    </source>
</evidence>
<dbReference type="InterPro" id="IPR036412">
    <property type="entry name" value="HAD-like_sf"/>
</dbReference>
<dbReference type="InterPro" id="IPR023198">
    <property type="entry name" value="PGP-like_dom2"/>
</dbReference>
<gene>
    <name evidence="1" type="ORF">Airi02_069540</name>
</gene>
<evidence type="ECO:0000313" key="2">
    <source>
        <dbReference type="Proteomes" id="UP001165074"/>
    </source>
</evidence>
<dbReference type="Proteomes" id="UP001165074">
    <property type="component" value="Unassembled WGS sequence"/>
</dbReference>
<dbReference type="InterPro" id="IPR006439">
    <property type="entry name" value="HAD-SF_hydro_IA"/>
</dbReference>
<sequence>MRGYSGAPTIEPVTVRGLIIDWGGVLTTPLRDAIAEWIEADDIDHEGYRLVMREWFAQAYAGDGAVNPVHGLEDGSLPPAEFERMLAERLRTRGGMAVAAEGLLLRMFAAFEPVEEMYEALRRARAAGVRTCLLSNSWGNTYPRESFDELFDQVVISGEVGLRKPDPEIFHHALGLLGLPAPECAFIDDIEHNIRAAEDLGIVGVHHADAATTVARLEELFGVSLG</sequence>
<dbReference type="Gene3D" id="3.40.50.1000">
    <property type="entry name" value="HAD superfamily/HAD-like"/>
    <property type="match status" value="1"/>
</dbReference>
<dbReference type="CDD" id="cd02603">
    <property type="entry name" value="HAD_sEH-N_like"/>
    <property type="match status" value="1"/>
</dbReference>
<keyword evidence="2" id="KW-1185">Reference proteome</keyword>
<dbReference type="EMBL" id="BSTK01000012">
    <property type="protein sequence ID" value="GLY89025.1"/>
    <property type="molecule type" value="Genomic_DNA"/>
</dbReference>
<dbReference type="InterPro" id="IPR023214">
    <property type="entry name" value="HAD_sf"/>
</dbReference>
<dbReference type="RefSeq" id="WP_285579012.1">
    <property type="nucleotide sequence ID" value="NZ_BSTK01000012.1"/>
</dbReference>
<dbReference type="AlphaFoldDB" id="A0A9W6S617"/>
<dbReference type="PANTHER" id="PTHR47829">
    <property type="entry name" value="HYDROLASE, PUTATIVE (AFU_ORTHOLOGUE AFUA_1G12880)-RELATED"/>
    <property type="match status" value="1"/>
</dbReference>
<name>A0A9W6S617_9ACTN</name>
<dbReference type="SFLD" id="SFLDS00003">
    <property type="entry name" value="Haloacid_Dehalogenase"/>
    <property type="match status" value="1"/>
</dbReference>
<evidence type="ECO:0000313" key="1">
    <source>
        <dbReference type="EMBL" id="GLY89025.1"/>
    </source>
</evidence>
<comment type="caution">
    <text evidence="1">The sequence shown here is derived from an EMBL/GenBank/DDBJ whole genome shotgun (WGS) entry which is preliminary data.</text>
</comment>
<protein>
    <recommendedName>
        <fullName evidence="3">Hydrolase of the HAD superfamily</fullName>
    </recommendedName>
</protein>
<proteinExistence type="predicted"/>